<dbReference type="InterPro" id="IPR029045">
    <property type="entry name" value="ClpP/crotonase-like_dom_sf"/>
</dbReference>
<comment type="similarity">
    <text evidence="2">Belongs to the peptidase S41B family.</text>
</comment>
<dbReference type="GO" id="GO:0005737">
    <property type="term" value="C:cytoplasm"/>
    <property type="evidence" value="ECO:0007669"/>
    <property type="project" value="UniProtKB-SubCell"/>
</dbReference>
<dbReference type="InterPro" id="IPR005151">
    <property type="entry name" value="Tail-specific_protease"/>
</dbReference>
<dbReference type="EMBL" id="FODD01000010">
    <property type="protein sequence ID" value="SEN80397.1"/>
    <property type="molecule type" value="Genomic_DNA"/>
</dbReference>
<evidence type="ECO:0000256" key="2">
    <source>
        <dbReference type="ARBA" id="ARBA00008524"/>
    </source>
</evidence>
<keyword evidence="6" id="KW-0720">Serine protease</keyword>
<evidence type="ECO:0000256" key="6">
    <source>
        <dbReference type="ARBA" id="ARBA00022825"/>
    </source>
</evidence>
<dbReference type="GO" id="GO:0008236">
    <property type="term" value="F:serine-type peptidase activity"/>
    <property type="evidence" value="ECO:0007669"/>
    <property type="project" value="UniProtKB-KW"/>
</dbReference>
<dbReference type="PANTHER" id="PTHR43253">
    <property type="entry name" value="TRICORN PROTEASE HOMOLOG 2-RELATED"/>
    <property type="match status" value="1"/>
</dbReference>
<keyword evidence="4 9" id="KW-0645">Protease</keyword>
<reference evidence="9 10" key="1">
    <citation type="submission" date="2016-10" db="EMBL/GenBank/DDBJ databases">
        <authorList>
            <person name="de Groot N.N."/>
        </authorList>
    </citation>
    <scope>NUCLEOTIDE SEQUENCE [LARGE SCALE GENOMIC DNA]</scope>
    <source>
        <strain evidence="9 10">CGMCC 4.2026</strain>
    </source>
</reference>
<dbReference type="PANTHER" id="PTHR43253:SF1">
    <property type="entry name" value="TRICORN PROTEASE HOMOLOG 2-RELATED"/>
    <property type="match status" value="1"/>
</dbReference>
<comment type="subcellular location">
    <subcellularLocation>
        <location evidence="1">Cytoplasm</location>
    </subcellularLocation>
</comment>
<organism evidence="9 10">
    <name type="scientific">Actinacidiphila rubida</name>
    <dbReference type="NCBI Taxonomy" id="310780"/>
    <lineage>
        <taxon>Bacteria</taxon>
        <taxon>Bacillati</taxon>
        <taxon>Actinomycetota</taxon>
        <taxon>Actinomycetes</taxon>
        <taxon>Kitasatosporales</taxon>
        <taxon>Streptomycetaceae</taxon>
        <taxon>Actinacidiphila</taxon>
    </lineage>
</organism>
<evidence type="ECO:0000256" key="3">
    <source>
        <dbReference type="ARBA" id="ARBA00022490"/>
    </source>
</evidence>
<dbReference type="GO" id="GO:0006508">
    <property type="term" value="P:proteolysis"/>
    <property type="evidence" value="ECO:0007669"/>
    <property type="project" value="UniProtKB-KW"/>
</dbReference>
<dbReference type="OrthoDB" id="9758793at2"/>
<gene>
    <name evidence="9" type="ORF">SAMN05216267_1010133</name>
</gene>
<feature type="domain" description="Tail specific protease" evidence="8">
    <location>
        <begin position="30"/>
        <end position="114"/>
    </location>
</feature>
<dbReference type="CDD" id="cd07562">
    <property type="entry name" value="Peptidase_S41_TRI"/>
    <property type="match status" value="1"/>
</dbReference>
<accession>A0A1H8JJF3</accession>
<evidence type="ECO:0000259" key="8">
    <source>
        <dbReference type="Pfam" id="PF03572"/>
    </source>
</evidence>
<proteinExistence type="inferred from homology"/>
<dbReference type="InterPro" id="IPR012393">
    <property type="entry name" value="Tricorn_protease"/>
</dbReference>
<evidence type="ECO:0000313" key="10">
    <source>
        <dbReference type="Proteomes" id="UP000181951"/>
    </source>
</evidence>
<evidence type="ECO:0000256" key="4">
    <source>
        <dbReference type="ARBA" id="ARBA00022670"/>
    </source>
</evidence>
<dbReference type="AlphaFoldDB" id="A0A1H8JJF3"/>
<protein>
    <submittedName>
        <fullName evidence="9">Tricorn protease</fullName>
    </submittedName>
</protein>
<sequence>MRPTWWPGRWPGVLGWDVSRYGRPASCPREAPRGPVVAITDGYASSGGDLLAQALKSLGVATVVGTRTWGGVIGCDVRYLLVDGTLVAQPKYAGWFADAGWGVANHGAEPDVEVTIAPHDWAAGRDPQLDAAVSLATEAQEQHPPAVPPAVRTDPPGPEPPPTLGQRTGEGAGAAAGPLPFACRRPHGHTGSTGRCRWRTERSAGNGGSR</sequence>
<evidence type="ECO:0000256" key="7">
    <source>
        <dbReference type="SAM" id="MobiDB-lite"/>
    </source>
</evidence>
<keyword evidence="10" id="KW-1185">Reference proteome</keyword>
<dbReference type="Gene3D" id="3.90.226.10">
    <property type="entry name" value="2-enoyl-CoA Hydratase, Chain A, domain 1"/>
    <property type="match status" value="1"/>
</dbReference>
<dbReference type="Proteomes" id="UP000181951">
    <property type="component" value="Unassembled WGS sequence"/>
</dbReference>
<evidence type="ECO:0000256" key="5">
    <source>
        <dbReference type="ARBA" id="ARBA00022801"/>
    </source>
</evidence>
<name>A0A1H8JJF3_9ACTN</name>
<keyword evidence="5" id="KW-0378">Hydrolase</keyword>
<keyword evidence="3" id="KW-0963">Cytoplasm</keyword>
<feature type="region of interest" description="Disordered" evidence="7">
    <location>
        <begin position="135"/>
        <end position="210"/>
    </location>
</feature>
<evidence type="ECO:0000313" key="9">
    <source>
        <dbReference type="EMBL" id="SEN80397.1"/>
    </source>
</evidence>
<dbReference type="STRING" id="310780.SAMN05216267_1010133"/>
<dbReference type="Pfam" id="PF03572">
    <property type="entry name" value="Peptidase_S41"/>
    <property type="match status" value="1"/>
</dbReference>
<evidence type="ECO:0000256" key="1">
    <source>
        <dbReference type="ARBA" id="ARBA00004496"/>
    </source>
</evidence>
<dbReference type="SUPFAM" id="SSF52096">
    <property type="entry name" value="ClpP/crotonase"/>
    <property type="match status" value="1"/>
</dbReference>